<dbReference type="EMBL" id="BLLK01000072">
    <property type="protein sequence ID" value="GFH61246.1"/>
    <property type="molecule type" value="Genomic_DNA"/>
</dbReference>
<evidence type="ECO:0000313" key="1">
    <source>
        <dbReference type="EMBL" id="GFH61246.1"/>
    </source>
</evidence>
<proteinExistence type="predicted"/>
<sequence length="174" mass="19854">MLLERYGRGPATHINGYTTIDGVYATEGIKICQGVYIDKEIVPSDHKWLWIDKSEKKFLSKNRDDCMPSITRQATSKIPSVRNKFNQLLEEQVKKHKLLEKIQSVHEGGLEKRFLKIGVTLACTAEAEYYTLSQAAHFKVALITIHKLADNLSVKEKKNGKPFPFAERLTGVWH</sequence>
<protein>
    <submittedName>
        <fullName evidence="1">Uncharacterized protein</fullName>
    </submittedName>
</protein>
<comment type="caution">
    <text evidence="1">The sequence shown here is derived from an EMBL/GenBank/DDBJ whole genome shotgun (WGS) entry which is preliminary data.</text>
</comment>
<reference evidence="1 2" key="1">
    <citation type="journal article" date="2021" name="Sci. Rep.">
        <title>The genome of the diatom Chaetoceros tenuissimus carries an ancient integrated fragment of an extant virus.</title>
        <authorList>
            <person name="Hongo Y."/>
            <person name="Kimura K."/>
            <person name="Takaki Y."/>
            <person name="Yoshida Y."/>
            <person name="Baba S."/>
            <person name="Kobayashi G."/>
            <person name="Nagasaki K."/>
            <person name="Hano T."/>
            <person name="Tomaru Y."/>
        </authorList>
    </citation>
    <scope>NUCLEOTIDE SEQUENCE [LARGE SCALE GENOMIC DNA]</scope>
    <source>
        <strain evidence="1 2">NIES-3715</strain>
    </source>
</reference>
<evidence type="ECO:0000313" key="2">
    <source>
        <dbReference type="Proteomes" id="UP001054902"/>
    </source>
</evidence>
<organism evidence="1 2">
    <name type="scientific">Chaetoceros tenuissimus</name>
    <dbReference type="NCBI Taxonomy" id="426638"/>
    <lineage>
        <taxon>Eukaryota</taxon>
        <taxon>Sar</taxon>
        <taxon>Stramenopiles</taxon>
        <taxon>Ochrophyta</taxon>
        <taxon>Bacillariophyta</taxon>
        <taxon>Coscinodiscophyceae</taxon>
        <taxon>Chaetocerotophycidae</taxon>
        <taxon>Chaetocerotales</taxon>
        <taxon>Chaetocerotaceae</taxon>
        <taxon>Chaetoceros</taxon>
    </lineage>
</organism>
<dbReference type="AlphaFoldDB" id="A0AAD3HFC7"/>
<accession>A0AAD3HFC7</accession>
<gene>
    <name evidence="1" type="ORF">CTEN210_17722</name>
</gene>
<dbReference type="Proteomes" id="UP001054902">
    <property type="component" value="Unassembled WGS sequence"/>
</dbReference>
<name>A0AAD3HFC7_9STRA</name>
<keyword evidence="2" id="KW-1185">Reference proteome</keyword>